<evidence type="ECO:0000313" key="1">
    <source>
        <dbReference type="EMBL" id="VVJ17826.1"/>
    </source>
</evidence>
<sequence length="38" mass="4633">MKMQKPRFTTEYGRRFELVQLLSFSRFTLDKSLVEPPR</sequence>
<reference evidence="1 2" key="1">
    <citation type="submission" date="2019-09" db="EMBL/GenBank/DDBJ databases">
        <authorList>
            <person name="Leyn A S."/>
        </authorList>
    </citation>
    <scope>NUCLEOTIDE SEQUENCE [LARGE SCALE GENOMIC DNA]</scope>
    <source>
        <strain evidence="1">AA231_1</strain>
    </source>
</reference>
<protein>
    <submittedName>
        <fullName evidence="1">Uncharacterized protein</fullName>
    </submittedName>
</protein>
<keyword evidence="2" id="KW-1185">Reference proteome</keyword>
<name>A0A6I8LQQ6_9PSEU</name>
<dbReference type="Proteomes" id="UP000399805">
    <property type="component" value="Unassembled WGS sequence"/>
</dbReference>
<dbReference type="AlphaFoldDB" id="A0A6I8LQQ6"/>
<gene>
    <name evidence="1" type="ORF">AA23TX_02847</name>
</gene>
<evidence type="ECO:0000313" key="2">
    <source>
        <dbReference type="Proteomes" id="UP000399805"/>
    </source>
</evidence>
<accession>A0A6I8LQQ6</accession>
<dbReference type="EMBL" id="CABVGP010000001">
    <property type="protein sequence ID" value="VVJ17826.1"/>
    <property type="molecule type" value="Genomic_DNA"/>
</dbReference>
<proteinExistence type="predicted"/>
<organism evidence="1 2">
    <name type="scientific">Amycolatopsis camponoti</name>
    <dbReference type="NCBI Taxonomy" id="2606593"/>
    <lineage>
        <taxon>Bacteria</taxon>
        <taxon>Bacillati</taxon>
        <taxon>Actinomycetota</taxon>
        <taxon>Actinomycetes</taxon>
        <taxon>Pseudonocardiales</taxon>
        <taxon>Pseudonocardiaceae</taxon>
        <taxon>Amycolatopsis</taxon>
    </lineage>
</organism>